<comment type="similarity">
    <text evidence="2">Belongs to the NAD(P)-dependent epimerase/dehydratase family. Dihydroflavonol-4-reductase subfamily.</text>
</comment>
<dbReference type="Proteomes" id="UP000623467">
    <property type="component" value="Unassembled WGS sequence"/>
</dbReference>
<evidence type="ECO:0000313" key="5">
    <source>
        <dbReference type="Proteomes" id="UP000623467"/>
    </source>
</evidence>
<protein>
    <submittedName>
        <fullName evidence="4">NAD-P-binding protein</fullName>
    </submittedName>
</protein>
<evidence type="ECO:0000256" key="1">
    <source>
        <dbReference type="ARBA" id="ARBA00023002"/>
    </source>
</evidence>
<dbReference type="Pfam" id="PF01073">
    <property type="entry name" value="3Beta_HSD"/>
    <property type="match status" value="1"/>
</dbReference>
<evidence type="ECO:0000313" key="4">
    <source>
        <dbReference type="EMBL" id="KAF7341866.1"/>
    </source>
</evidence>
<reference evidence="4" key="1">
    <citation type="submission" date="2020-05" db="EMBL/GenBank/DDBJ databases">
        <title>Mycena genomes resolve the evolution of fungal bioluminescence.</title>
        <authorList>
            <person name="Tsai I.J."/>
        </authorList>
    </citation>
    <scope>NUCLEOTIDE SEQUENCE</scope>
    <source>
        <strain evidence="4">160909Yilan</strain>
    </source>
</reference>
<dbReference type="InterPro" id="IPR036291">
    <property type="entry name" value="NAD(P)-bd_dom_sf"/>
</dbReference>
<keyword evidence="1" id="KW-0560">Oxidoreductase</keyword>
<dbReference type="GO" id="GO:0006694">
    <property type="term" value="P:steroid biosynthetic process"/>
    <property type="evidence" value="ECO:0007669"/>
    <property type="project" value="InterPro"/>
</dbReference>
<dbReference type="OrthoDB" id="2735536at2759"/>
<accession>A0A8H6XJX7</accession>
<dbReference type="GO" id="GO:0016616">
    <property type="term" value="F:oxidoreductase activity, acting on the CH-OH group of donors, NAD or NADP as acceptor"/>
    <property type="evidence" value="ECO:0007669"/>
    <property type="project" value="InterPro"/>
</dbReference>
<organism evidence="4 5">
    <name type="scientific">Mycena sanguinolenta</name>
    <dbReference type="NCBI Taxonomy" id="230812"/>
    <lineage>
        <taxon>Eukaryota</taxon>
        <taxon>Fungi</taxon>
        <taxon>Dikarya</taxon>
        <taxon>Basidiomycota</taxon>
        <taxon>Agaricomycotina</taxon>
        <taxon>Agaricomycetes</taxon>
        <taxon>Agaricomycetidae</taxon>
        <taxon>Agaricales</taxon>
        <taxon>Marasmiineae</taxon>
        <taxon>Mycenaceae</taxon>
        <taxon>Mycena</taxon>
    </lineage>
</organism>
<feature type="domain" description="3-beta hydroxysteroid dehydrogenase/isomerase" evidence="3">
    <location>
        <begin position="85"/>
        <end position="173"/>
    </location>
</feature>
<dbReference type="PANTHER" id="PTHR10366">
    <property type="entry name" value="NAD DEPENDENT EPIMERASE/DEHYDRATASE"/>
    <property type="match status" value="1"/>
</dbReference>
<dbReference type="EMBL" id="JACAZH010000026">
    <property type="protein sequence ID" value="KAF7341866.1"/>
    <property type="molecule type" value="Genomic_DNA"/>
</dbReference>
<dbReference type="PANTHER" id="PTHR10366:SF564">
    <property type="entry name" value="STEROL-4-ALPHA-CARBOXYLATE 3-DEHYDROGENASE, DECARBOXYLATING"/>
    <property type="match status" value="1"/>
</dbReference>
<dbReference type="SUPFAM" id="SSF51735">
    <property type="entry name" value="NAD(P)-binding Rossmann-fold domains"/>
    <property type="match status" value="1"/>
</dbReference>
<comment type="caution">
    <text evidence="4">The sequence shown here is derived from an EMBL/GenBank/DDBJ whole genome shotgun (WGS) entry which is preliminary data.</text>
</comment>
<evidence type="ECO:0000256" key="2">
    <source>
        <dbReference type="ARBA" id="ARBA00023445"/>
    </source>
</evidence>
<dbReference type="Gene3D" id="3.40.50.720">
    <property type="entry name" value="NAD(P)-binding Rossmann-like Domain"/>
    <property type="match status" value="1"/>
</dbReference>
<name>A0A8H6XJX7_9AGAR</name>
<keyword evidence="5" id="KW-1185">Reference proteome</keyword>
<dbReference type="AlphaFoldDB" id="A0A8H6XJX7"/>
<sequence>MTTARDESRQSWIPILSAPIRRTIKPPSTVTQNRFIQDVSRSCSCHWYHFLGTYTALAFLEAGYTVKGTARSAAKAADWINHFPQFKTSYQSAVVADFVAPGAFDDAVRGCDIIAHVASPNNPKIEDNERDCLLPAINGTRSLLASTKLEPRIRSVVFTSTLATVVETAKLGSIPGKVYNENDWNSSTYEQAKASTDFSFTYGASKTLAERAFWDFIETEKPTWAGSAILPCAVFDAPIQPLSSLADLNRSVSFLWQIASGKFKDGLSLAQRHTFYVSARDVALANLRAAEREQARNGRYIVVGGNFTSDELVDIIYRRFPALKDNLPPLNKPDALVKGSQTQFDVSKIEKDLKIQWMPFEQVVVDAIGGVIELDKKLKQT</sequence>
<gene>
    <name evidence="4" type="ORF">MSAN_02042200</name>
</gene>
<evidence type="ECO:0000259" key="3">
    <source>
        <dbReference type="Pfam" id="PF01073"/>
    </source>
</evidence>
<dbReference type="InterPro" id="IPR050425">
    <property type="entry name" value="NAD(P)_dehydrat-like"/>
</dbReference>
<dbReference type="InterPro" id="IPR002225">
    <property type="entry name" value="3Beta_OHSteriod_DH/Estase"/>
</dbReference>
<proteinExistence type="inferred from homology"/>